<dbReference type="Proteomes" id="UP000282731">
    <property type="component" value="Chromosome"/>
</dbReference>
<reference evidence="4 5" key="2">
    <citation type="submission" date="2019-01" db="EMBL/GenBank/DDBJ databases">
        <title>Comparative genomic analysis of Brevibacterium aurantiacum sheds light on its evolution and its adaptation to smear-ripened cheeses.</title>
        <authorList>
            <person name="Moineau S."/>
        </authorList>
    </citation>
    <scope>NUCLEOTIDE SEQUENCE [LARGE SCALE GENOMIC DNA]</scope>
    <source>
        <strain evidence="4 5">SMQ-1420</strain>
    </source>
</reference>
<dbReference type="PANTHER" id="PTHR22916">
    <property type="entry name" value="GLYCOSYLTRANSFERASE"/>
    <property type="match status" value="1"/>
</dbReference>
<feature type="compositionally biased region" description="Polar residues" evidence="1">
    <location>
        <begin position="1"/>
        <end position="15"/>
    </location>
</feature>
<dbReference type="InterPro" id="IPR001173">
    <property type="entry name" value="Glyco_trans_2-like"/>
</dbReference>
<dbReference type="CDD" id="cd00761">
    <property type="entry name" value="Glyco_tranf_GTA_type"/>
    <property type="match status" value="1"/>
</dbReference>
<dbReference type="InterPro" id="IPR029044">
    <property type="entry name" value="Nucleotide-diphossugar_trans"/>
</dbReference>
<feature type="region of interest" description="Disordered" evidence="1">
    <location>
        <begin position="1"/>
        <end position="53"/>
    </location>
</feature>
<dbReference type="PANTHER" id="PTHR22916:SF3">
    <property type="entry name" value="UDP-GLCNAC:BETAGAL BETA-1,3-N-ACETYLGLUCOSAMINYLTRANSFERASE-LIKE PROTEIN 1"/>
    <property type="match status" value="1"/>
</dbReference>
<dbReference type="SUPFAM" id="SSF53448">
    <property type="entry name" value="Nucleotide-diphospho-sugar transferases"/>
    <property type="match status" value="1"/>
</dbReference>
<protein>
    <submittedName>
        <fullName evidence="4">Uncharacterized protein</fullName>
    </submittedName>
</protein>
<reference evidence="4 5" key="1">
    <citation type="submission" date="2017-12" db="EMBL/GenBank/DDBJ databases">
        <authorList>
            <person name="Levesque S."/>
        </authorList>
    </citation>
    <scope>NUCLEOTIDE SEQUENCE [LARGE SCALE GENOMIC DNA]</scope>
    <source>
        <strain evidence="4 5">SMQ-1420</strain>
    </source>
</reference>
<feature type="domain" description="TarS/TarP linker" evidence="3">
    <location>
        <begin position="275"/>
        <end position="374"/>
    </location>
</feature>
<accession>A0A3Q9P2Y2</accession>
<dbReference type="GO" id="GO:0016758">
    <property type="term" value="F:hexosyltransferase activity"/>
    <property type="evidence" value="ECO:0007669"/>
    <property type="project" value="UniProtKB-ARBA"/>
</dbReference>
<dbReference type="AlphaFoldDB" id="A0A3Q9P2Y2"/>
<evidence type="ECO:0000313" key="5">
    <source>
        <dbReference type="Proteomes" id="UP000282731"/>
    </source>
</evidence>
<dbReference type="Gene3D" id="3.90.550.10">
    <property type="entry name" value="Spore Coat Polysaccharide Biosynthesis Protein SpsA, Chain A"/>
    <property type="match status" value="1"/>
</dbReference>
<evidence type="ECO:0000259" key="2">
    <source>
        <dbReference type="Pfam" id="PF00535"/>
    </source>
</evidence>
<dbReference type="Pfam" id="PF22181">
    <property type="entry name" value="TarS_linker"/>
    <property type="match status" value="1"/>
</dbReference>
<evidence type="ECO:0000259" key="3">
    <source>
        <dbReference type="Pfam" id="PF22181"/>
    </source>
</evidence>
<evidence type="ECO:0000256" key="1">
    <source>
        <dbReference type="SAM" id="MobiDB-lite"/>
    </source>
</evidence>
<dbReference type="Pfam" id="PF00535">
    <property type="entry name" value="Glycos_transf_2"/>
    <property type="match status" value="1"/>
</dbReference>
<dbReference type="InterPro" id="IPR054028">
    <property type="entry name" value="TarS/TarP_linker"/>
</dbReference>
<organism evidence="4 5">
    <name type="scientific">Brevibacterium aurantiacum</name>
    <dbReference type="NCBI Taxonomy" id="273384"/>
    <lineage>
        <taxon>Bacteria</taxon>
        <taxon>Bacillati</taxon>
        <taxon>Actinomycetota</taxon>
        <taxon>Actinomycetes</taxon>
        <taxon>Micrococcales</taxon>
        <taxon>Brevibacteriaceae</taxon>
        <taxon>Brevibacterium</taxon>
    </lineage>
</organism>
<feature type="domain" description="Glycosyltransferase 2-like" evidence="2">
    <location>
        <begin position="61"/>
        <end position="199"/>
    </location>
</feature>
<gene>
    <name evidence="4" type="ORF">CXR27_15860</name>
</gene>
<sequence>MTGKANSTSSRTKSMLCTLPAPRRSRRLGSNPNSETPDTLCTGLNSQPPREGEMTNGIRVSVVAPVYNAGPFLDAFVNSFLIQTLPAESIELIAVNDGSTDDSAAILDDFAREHQNVRVIHQENSGWPGKPRNVGLAAAQGDYVFFADPDDEFGGPEALKRLVDFADEHASDVVVPKMVPRGGRLYAQWRYETTQIDADLVTCFTTLTPQKLFRREFLVDQDIRFPEEKVRLEDGQFLSLAYLKANRVSILGGYDFYLIVHHDEQDHLSAKAVDPANYIGSVAVISENAEKNCADSDTCDRIINEVYSRKVLSSFTDSRLLRYSMSRRIQWLESQRKFVERFITPERYGKMNSITQARTDLVRNGNLDEIVKYARVEQADFSITSASSKRGVVELRGSLSRLSSNGQVPQLDIVERGNNTNVATLPIDLVERDAVIRVPKEALPLSESTRRYDLWLNFGANHKNRRVQGPSGGYSQQLTDSRTVEIYTTKPGNLSIAVSKGMRRRDRAERKVKRILGR</sequence>
<dbReference type="EMBL" id="CP025334">
    <property type="protein sequence ID" value="AZT98300.1"/>
    <property type="molecule type" value="Genomic_DNA"/>
</dbReference>
<proteinExistence type="predicted"/>
<feature type="compositionally biased region" description="Polar residues" evidence="1">
    <location>
        <begin position="28"/>
        <end position="48"/>
    </location>
</feature>
<evidence type="ECO:0000313" key="4">
    <source>
        <dbReference type="EMBL" id="AZT98300.1"/>
    </source>
</evidence>
<name>A0A3Q9P2Y2_BREAU</name>